<dbReference type="Proteomes" id="UP001203687">
    <property type="component" value="Unassembled WGS sequence"/>
</dbReference>
<dbReference type="InterPro" id="IPR051786">
    <property type="entry name" value="ASN_synthetase/amidase"/>
</dbReference>
<keyword evidence="6" id="KW-1185">Reference proteome</keyword>
<gene>
    <name evidence="5" type="ORF">MUY34_02965</name>
</gene>
<protein>
    <recommendedName>
        <fullName evidence="2">asparagine synthase (glutamine-hydrolyzing)</fullName>
        <ecNumber evidence="2">6.3.5.4</ecNumber>
    </recommendedName>
</protein>
<dbReference type="PANTHER" id="PTHR43284:SF1">
    <property type="entry name" value="ASPARAGINE SYNTHETASE"/>
    <property type="match status" value="1"/>
</dbReference>
<name>A0ABT0H599_9FLAO</name>
<proteinExistence type="predicted"/>
<dbReference type="SUPFAM" id="SSF52402">
    <property type="entry name" value="Adenine nucleotide alpha hydrolases-like"/>
    <property type="match status" value="1"/>
</dbReference>
<evidence type="ECO:0000256" key="1">
    <source>
        <dbReference type="ARBA" id="ARBA00005187"/>
    </source>
</evidence>
<reference evidence="5" key="1">
    <citation type="submission" date="2022-04" db="EMBL/GenBank/DDBJ databases">
        <authorList>
            <person name="Ren T."/>
        </authorList>
    </citation>
    <scope>NUCLEOTIDE SEQUENCE</scope>
    <source>
        <strain evidence="5">F63249</strain>
    </source>
</reference>
<sequence length="462" mass="54098">MKHIRTQILPSKQRFAKIKAPNELNLKAIAIYVATGFFLDSDTFYKDEVCLLPAHDHTLDEEGYLIESKPWFEWYYEPRQLSFDDAVNEYVTLLKTITKEQFGDSKVILPLSGGLDSRSQALIFKELNNDVQAYSYSFKGGFPEHKISEKVAKACGFKFQKFEIPKGYLWDDIEELAQINGCYSEFTHPRQMAILEDLKAMEGEMSLGHWGDVLFDRGVPEGTQESDIIPLLYKKMVKKDGLALAKSLWETWGLDGEFESYLSQRLEQLLSNIKIDNVSAKVRAFKTSQWAHRWTSTNLSIFEEAHNIHLPYYDNRMCEFICTIPEAYLADRRMQLAHLKTNDALSEITWQDQKPFSIKNYRYNKMPYNLPYRVIDKLKREFNGIIGNPYIQRNFELQFLGDANDQKLRSYLFSKPYLEFIPESIVQSFYDKFKNEDVVRYSHSVSMLLTLSLWHKLFYKTN</sequence>
<evidence type="ECO:0000259" key="4">
    <source>
        <dbReference type="Pfam" id="PF00733"/>
    </source>
</evidence>
<comment type="catalytic activity">
    <reaction evidence="3">
        <text>L-aspartate + L-glutamine + ATP + H2O = L-asparagine + L-glutamate + AMP + diphosphate + H(+)</text>
        <dbReference type="Rhea" id="RHEA:12228"/>
        <dbReference type="ChEBI" id="CHEBI:15377"/>
        <dbReference type="ChEBI" id="CHEBI:15378"/>
        <dbReference type="ChEBI" id="CHEBI:29985"/>
        <dbReference type="ChEBI" id="CHEBI:29991"/>
        <dbReference type="ChEBI" id="CHEBI:30616"/>
        <dbReference type="ChEBI" id="CHEBI:33019"/>
        <dbReference type="ChEBI" id="CHEBI:58048"/>
        <dbReference type="ChEBI" id="CHEBI:58359"/>
        <dbReference type="ChEBI" id="CHEBI:456215"/>
        <dbReference type="EC" id="6.3.5.4"/>
    </reaction>
</comment>
<comment type="caution">
    <text evidence="5">The sequence shown here is derived from an EMBL/GenBank/DDBJ whole genome shotgun (WGS) entry which is preliminary data.</text>
</comment>
<evidence type="ECO:0000256" key="2">
    <source>
        <dbReference type="ARBA" id="ARBA00012737"/>
    </source>
</evidence>
<evidence type="ECO:0000313" key="5">
    <source>
        <dbReference type="EMBL" id="MCK8479563.1"/>
    </source>
</evidence>
<dbReference type="EMBL" id="JALPQF010000002">
    <property type="protein sequence ID" value="MCK8479563.1"/>
    <property type="molecule type" value="Genomic_DNA"/>
</dbReference>
<dbReference type="Gene3D" id="3.40.50.620">
    <property type="entry name" value="HUPs"/>
    <property type="match status" value="1"/>
</dbReference>
<accession>A0ABT0H599</accession>
<dbReference type="InterPro" id="IPR001962">
    <property type="entry name" value="Asn_synthase"/>
</dbReference>
<dbReference type="InterPro" id="IPR014729">
    <property type="entry name" value="Rossmann-like_a/b/a_fold"/>
</dbReference>
<comment type="pathway">
    <text evidence="1">Amino-acid biosynthesis; L-asparagine biosynthesis; L-asparagine from L-aspartate (L-Gln route): step 1/1.</text>
</comment>
<organism evidence="5 6">
    <name type="scientific">Psychroserpens algicola</name>
    <dbReference type="NCBI Taxonomy" id="1719034"/>
    <lineage>
        <taxon>Bacteria</taxon>
        <taxon>Pseudomonadati</taxon>
        <taxon>Bacteroidota</taxon>
        <taxon>Flavobacteriia</taxon>
        <taxon>Flavobacteriales</taxon>
        <taxon>Flavobacteriaceae</taxon>
        <taxon>Psychroserpens</taxon>
    </lineage>
</organism>
<dbReference type="RefSeq" id="WP_248411859.1">
    <property type="nucleotide sequence ID" value="NZ_JALPQF010000002.1"/>
</dbReference>
<dbReference type="PANTHER" id="PTHR43284">
    <property type="entry name" value="ASPARAGINE SYNTHETASE (GLUTAMINE-HYDROLYZING)"/>
    <property type="match status" value="1"/>
</dbReference>
<evidence type="ECO:0000256" key="3">
    <source>
        <dbReference type="ARBA" id="ARBA00048741"/>
    </source>
</evidence>
<evidence type="ECO:0000313" key="6">
    <source>
        <dbReference type="Proteomes" id="UP001203687"/>
    </source>
</evidence>
<dbReference type="Pfam" id="PF00733">
    <property type="entry name" value="Asn_synthase"/>
    <property type="match status" value="1"/>
</dbReference>
<feature type="domain" description="Asparagine synthetase" evidence="4">
    <location>
        <begin position="97"/>
        <end position="327"/>
    </location>
</feature>
<dbReference type="EC" id="6.3.5.4" evidence="2"/>